<dbReference type="AlphaFoldDB" id="A0A9D1FQS2"/>
<dbReference type="InterPro" id="IPR001584">
    <property type="entry name" value="Integrase_cat-core"/>
</dbReference>
<organism evidence="3 4">
    <name type="scientific">Candidatus Caccousia stercoris</name>
    <dbReference type="NCBI Taxonomy" id="2840723"/>
    <lineage>
        <taxon>Bacteria</taxon>
        <taxon>Bacillati</taxon>
        <taxon>Bacillota</taxon>
        <taxon>Clostridia</taxon>
        <taxon>Eubacteriales</taxon>
        <taxon>Oscillospiraceae</taxon>
        <taxon>Oscillospiraceae incertae sedis</taxon>
        <taxon>Candidatus Caccousia</taxon>
    </lineage>
</organism>
<reference evidence="3" key="2">
    <citation type="journal article" date="2021" name="PeerJ">
        <title>Extensive microbial diversity within the chicken gut microbiome revealed by metagenomics and culture.</title>
        <authorList>
            <person name="Gilroy R."/>
            <person name="Ravi A."/>
            <person name="Getino M."/>
            <person name="Pursley I."/>
            <person name="Horton D.L."/>
            <person name="Alikhan N.F."/>
            <person name="Baker D."/>
            <person name="Gharbi K."/>
            <person name="Hall N."/>
            <person name="Watson M."/>
            <person name="Adriaenssens E.M."/>
            <person name="Foster-Nyarko E."/>
            <person name="Jarju S."/>
            <person name="Secka A."/>
            <person name="Antonio M."/>
            <person name="Oren A."/>
            <person name="Chaudhuri R.R."/>
            <person name="La Ragione R."/>
            <person name="Hildebrand F."/>
            <person name="Pallen M.J."/>
        </authorList>
    </citation>
    <scope>NUCLEOTIDE SEQUENCE</scope>
    <source>
        <strain evidence="3">6086</strain>
    </source>
</reference>
<protein>
    <submittedName>
        <fullName evidence="3">IS3 family transposase</fullName>
    </submittedName>
</protein>
<evidence type="ECO:0000313" key="3">
    <source>
        <dbReference type="EMBL" id="HIS78223.1"/>
    </source>
</evidence>
<dbReference type="Pfam" id="PF13276">
    <property type="entry name" value="HTH_21"/>
    <property type="match status" value="1"/>
</dbReference>
<dbReference type="GO" id="GO:0003676">
    <property type="term" value="F:nucleic acid binding"/>
    <property type="evidence" value="ECO:0007669"/>
    <property type="project" value="InterPro"/>
</dbReference>
<dbReference type="InterPro" id="IPR050900">
    <property type="entry name" value="Transposase_IS3/IS150/IS904"/>
</dbReference>
<dbReference type="EMBL" id="DVJM01000041">
    <property type="protein sequence ID" value="HIS78223.1"/>
    <property type="molecule type" value="Genomic_DNA"/>
</dbReference>
<dbReference type="Gene3D" id="3.30.420.10">
    <property type="entry name" value="Ribonuclease H-like superfamily/Ribonuclease H"/>
    <property type="match status" value="1"/>
</dbReference>
<dbReference type="InterPro" id="IPR025948">
    <property type="entry name" value="HTH-like_dom"/>
</dbReference>
<reference evidence="3" key="1">
    <citation type="submission" date="2020-10" db="EMBL/GenBank/DDBJ databases">
        <authorList>
            <person name="Gilroy R."/>
        </authorList>
    </citation>
    <scope>NUCLEOTIDE SEQUENCE</scope>
    <source>
        <strain evidence="3">6086</strain>
    </source>
</reference>
<evidence type="ECO:0000313" key="4">
    <source>
        <dbReference type="Proteomes" id="UP000824141"/>
    </source>
</evidence>
<dbReference type="PANTHER" id="PTHR46889">
    <property type="entry name" value="TRANSPOSASE INSF FOR INSERTION SEQUENCE IS3B-RELATED"/>
    <property type="match status" value="1"/>
</dbReference>
<name>A0A9D1FQS2_9FIRM</name>
<dbReference type="Pfam" id="PF13333">
    <property type="entry name" value="rve_2"/>
    <property type="match status" value="1"/>
</dbReference>
<dbReference type="Proteomes" id="UP000824141">
    <property type="component" value="Unassembled WGS sequence"/>
</dbReference>
<dbReference type="InterPro" id="IPR012337">
    <property type="entry name" value="RNaseH-like_sf"/>
</dbReference>
<comment type="caution">
    <text evidence="3">The sequence shown here is derived from an EMBL/GenBank/DDBJ whole genome shotgun (WGS) entry which is preliminary data.</text>
</comment>
<feature type="domain" description="Integrase catalytic" evidence="2">
    <location>
        <begin position="141"/>
        <end position="303"/>
    </location>
</feature>
<accession>A0A9D1FQS2</accession>
<dbReference type="GO" id="GO:0015074">
    <property type="term" value="P:DNA integration"/>
    <property type="evidence" value="ECO:0007669"/>
    <property type="project" value="InterPro"/>
</dbReference>
<dbReference type="PANTHER" id="PTHR46889:SF5">
    <property type="entry name" value="INTEGRASE PROTEIN"/>
    <property type="match status" value="1"/>
</dbReference>
<evidence type="ECO:0000259" key="2">
    <source>
        <dbReference type="PROSITE" id="PS50994"/>
    </source>
</evidence>
<evidence type="ECO:0000256" key="1">
    <source>
        <dbReference type="ARBA" id="ARBA00002286"/>
    </source>
</evidence>
<sequence length="306" mass="35254">MCRGGILKKLASLGFGERATPGEKALVVQKLRQKYSLPHLLEIARLPRATFYYHVKRMGQADKYAAAKAKIETIYHENRGRYGYRRITIALRNKGIFLNHKTVQRLMKQMGLVCRVRAKKYCSYKGEVGKIAPNLLNRDFHAEKPNQKWVTDVTEFSLFGEKIYLSPILDLHGGYLVSYTISDRPILSMVTTMLDKAFETIPDGTGLILHSDQGWQYQHKQYQRMLCEKGIRQSMSRKGNCLDNAVMENFFGLLKSELLYLQEFESMEHFKLELTAYLAYYNNHRIKAKLKGLPPAIHRQQALSAA</sequence>
<comment type="function">
    <text evidence="1">Involved in the transposition of the insertion sequence.</text>
</comment>
<dbReference type="SUPFAM" id="SSF53098">
    <property type="entry name" value="Ribonuclease H-like"/>
    <property type="match status" value="1"/>
</dbReference>
<gene>
    <name evidence="3" type="ORF">IAD03_02520</name>
</gene>
<proteinExistence type="predicted"/>
<dbReference type="NCBIfam" id="NF033516">
    <property type="entry name" value="transpos_IS3"/>
    <property type="match status" value="1"/>
</dbReference>
<dbReference type="Pfam" id="PF00665">
    <property type="entry name" value="rve"/>
    <property type="match status" value="1"/>
</dbReference>
<dbReference type="InterPro" id="IPR048020">
    <property type="entry name" value="Transpos_IS3"/>
</dbReference>
<dbReference type="PROSITE" id="PS50994">
    <property type="entry name" value="INTEGRASE"/>
    <property type="match status" value="1"/>
</dbReference>
<dbReference type="InterPro" id="IPR036397">
    <property type="entry name" value="RNaseH_sf"/>
</dbReference>